<dbReference type="PANTHER" id="PTHR24260:SF136">
    <property type="entry name" value="GH08193P-RELATED"/>
    <property type="match status" value="1"/>
</dbReference>
<comment type="caution">
    <text evidence="6">The sequence shown here is derived from an EMBL/GenBank/DDBJ whole genome shotgun (WGS) entry which is preliminary data.</text>
</comment>
<feature type="chain" id="PRO_5044760093" description="Peptidase S1 domain-containing protein" evidence="4">
    <location>
        <begin position="19"/>
        <end position="334"/>
    </location>
</feature>
<dbReference type="InterPro" id="IPR051333">
    <property type="entry name" value="CLIP_Serine_Protease"/>
</dbReference>
<dbReference type="InterPro" id="IPR033116">
    <property type="entry name" value="TRYPSIN_SER"/>
</dbReference>
<keyword evidence="2" id="KW-1015">Disulfide bond</keyword>
<keyword evidence="1" id="KW-0843">Virulence</keyword>
<evidence type="ECO:0000256" key="3">
    <source>
        <dbReference type="SAM" id="MobiDB-lite"/>
    </source>
</evidence>
<evidence type="ECO:0000256" key="1">
    <source>
        <dbReference type="ARBA" id="ARBA00023026"/>
    </source>
</evidence>
<dbReference type="SUPFAM" id="SSF50494">
    <property type="entry name" value="Trypsin-like serine proteases"/>
    <property type="match status" value="1"/>
</dbReference>
<organism evidence="6 7">
    <name type="scientific">Cyclotella atomus</name>
    <dbReference type="NCBI Taxonomy" id="382360"/>
    <lineage>
        <taxon>Eukaryota</taxon>
        <taxon>Sar</taxon>
        <taxon>Stramenopiles</taxon>
        <taxon>Ochrophyta</taxon>
        <taxon>Bacillariophyta</taxon>
        <taxon>Coscinodiscophyceae</taxon>
        <taxon>Thalassiosirophycidae</taxon>
        <taxon>Stephanodiscales</taxon>
        <taxon>Stephanodiscaceae</taxon>
        <taxon>Cyclotella</taxon>
    </lineage>
</organism>
<dbReference type="PANTHER" id="PTHR24260">
    <property type="match status" value="1"/>
</dbReference>
<dbReference type="Gene3D" id="2.40.10.10">
    <property type="entry name" value="Trypsin-like serine proteases"/>
    <property type="match status" value="1"/>
</dbReference>
<reference evidence="6 7" key="1">
    <citation type="submission" date="2024-10" db="EMBL/GenBank/DDBJ databases">
        <title>Updated reference genomes for cyclostephanoid diatoms.</title>
        <authorList>
            <person name="Roberts W.R."/>
            <person name="Alverson A.J."/>
        </authorList>
    </citation>
    <scope>NUCLEOTIDE SEQUENCE [LARGE SCALE GENOMIC DNA]</scope>
    <source>
        <strain evidence="6 7">AJA010-31</strain>
    </source>
</reference>
<feature type="signal peptide" evidence="4">
    <location>
        <begin position="1"/>
        <end position="18"/>
    </location>
</feature>
<dbReference type="InterPro" id="IPR009003">
    <property type="entry name" value="Peptidase_S1_PA"/>
</dbReference>
<dbReference type="AlphaFoldDB" id="A0ABD3PMJ3"/>
<accession>A0ABD3PMJ3</accession>
<name>A0ABD3PMJ3_9STRA</name>
<feature type="domain" description="Peptidase S1" evidence="5">
    <location>
        <begin position="34"/>
        <end position="299"/>
    </location>
</feature>
<sequence>MNLYKAFLSMVLIGMAFGEDIKMDEETNKGPEEIVNGKTLSVADRANRPWLVNVGWYDPDTGAENFACGGSVISPSAILLAAHCIRDSRDGTWFPPLWIDFFRYNKRHAVGTNGIVRTHLNIGDCVHHEGYQAWVDDDFSEDVAVCILPMPAPAGVTPITLNANPNVPASTGVPLDVAGWGLQREDNHDAPDPREEVPTNVPRVTTLDYNTPFDCPVATAATEMCTVTPAGSRLTATCHGDSGGPIVLGNGGPDGGMQTPVLQVGIVSHHGNPNNCLSRQGNIAIRTSAMLPWITNTVCVRTGFREMCPALPPPPPPPPVASKSSKNAKRMLRN</sequence>
<dbReference type="InterPro" id="IPR001314">
    <property type="entry name" value="Peptidase_S1A"/>
</dbReference>
<feature type="compositionally biased region" description="Pro residues" evidence="3">
    <location>
        <begin position="310"/>
        <end position="320"/>
    </location>
</feature>
<protein>
    <recommendedName>
        <fullName evidence="5">Peptidase S1 domain-containing protein</fullName>
    </recommendedName>
</protein>
<dbReference type="PROSITE" id="PS00135">
    <property type="entry name" value="TRYPSIN_SER"/>
    <property type="match status" value="1"/>
</dbReference>
<dbReference type="Pfam" id="PF00089">
    <property type="entry name" value="Trypsin"/>
    <property type="match status" value="1"/>
</dbReference>
<evidence type="ECO:0000259" key="5">
    <source>
        <dbReference type="PROSITE" id="PS50240"/>
    </source>
</evidence>
<feature type="region of interest" description="Disordered" evidence="3">
    <location>
        <begin position="310"/>
        <end position="334"/>
    </location>
</feature>
<gene>
    <name evidence="6" type="ORF">ACHAWO_008159</name>
</gene>
<keyword evidence="4" id="KW-0732">Signal</keyword>
<evidence type="ECO:0000313" key="6">
    <source>
        <dbReference type="EMBL" id="KAL3788834.1"/>
    </source>
</evidence>
<evidence type="ECO:0000256" key="2">
    <source>
        <dbReference type="ARBA" id="ARBA00023157"/>
    </source>
</evidence>
<dbReference type="InterPro" id="IPR001254">
    <property type="entry name" value="Trypsin_dom"/>
</dbReference>
<keyword evidence="7" id="KW-1185">Reference proteome</keyword>
<dbReference type="SMART" id="SM00020">
    <property type="entry name" value="Tryp_SPc"/>
    <property type="match status" value="1"/>
</dbReference>
<proteinExistence type="predicted"/>
<dbReference type="PRINTS" id="PR00722">
    <property type="entry name" value="CHYMOTRYPSIN"/>
</dbReference>
<evidence type="ECO:0000313" key="7">
    <source>
        <dbReference type="Proteomes" id="UP001530400"/>
    </source>
</evidence>
<dbReference type="InterPro" id="IPR043504">
    <property type="entry name" value="Peptidase_S1_PA_chymotrypsin"/>
</dbReference>
<evidence type="ECO:0000256" key="4">
    <source>
        <dbReference type="SAM" id="SignalP"/>
    </source>
</evidence>
<dbReference type="EMBL" id="JALLPJ020000548">
    <property type="protein sequence ID" value="KAL3788834.1"/>
    <property type="molecule type" value="Genomic_DNA"/>
</dbReference>
<dbReference type="PROSITE" id="PS50240">
    <property type="entry name" value="TRYPSIN_DOM"/>
    <property type="match status" value="1"/>
</dbReference>
<dbReference type="Proteomes" id="UP001530400">
    <property type="component" value="Unassembled WGS sequence"/>
</dbReference>